<dbReference type="OMA" id="RMENTIC"/>
<name>A0A1X7UEQ4_AMPQE</name>
<proteinExistence type="predicted"/>
<dbReference type="PANTHER" id="PTHR46579:SF1">
    <property type="entry name" value="F5_8 TYPE C DOMAIN-CONTAINING PROTEIN"/>
    <property type="match status" value="1"/>
</dbReference>
<dbReference type="OrthoDB" id="10010998at2759"/>
<protein>
    <submittedName>
        <fullName evidence="1">Uncharacterized protein</fullName>
    </submittedName>
</protein>
<sequence>MTKLQHNTEFLCQEHLGVIINTDGVPLFKSSQTSLWQVYLEIGNYPPAIRFRMENTICGFWVGQSKPKLELILTPILKEIDRLNILGFSFDSPEGMKTVRIKLLFGVFDLVAKAKVLNMHQFNGNCGCPTCLHPGEHQGSRVYDPNTSYPIRTVEGIEEAGRRAVAHKQGIKGESPLHNYMHLVNGVPPDYMHCVLEGVTKAMLKLWANPSQKQTIFYSKRS</sequence>
<reference evidence="1" key="1">
    <citation type="submission" date="2017-05" db="UniProtKB">
        <authorList>
            <consortium name="EnsemblMetazoa"/>
        </authorList>
    </citation>
    <scope>IDENTIFICATION</scope>
</reference>
<dbReference type="EnsemblMetazoa" id="Aqu2.1.25971_001">
    <property type="protein sequence ID" value="Aqu2.1.25971_001"/>
    <property type="gene ID" value="Aqu2.1.25971"/>
</dbReference>
<accession>A0A1X7UEQ4</accession>
<evidence type="ECO:0000313" key="1">
    <source>
        <dbReference type="EnsemblMetazoa" id="Aqu2.1.25971_001"/>
    </source>
</evidence>
<organism evidence="1">
    <name type="scientific">Amphimedon queenslandica</name>
    <name type="common">Sponge</name>
    <dbReference type="NCBI Taxonomy" id="400682"/>
    <lineage>
        <taxon>Eukaryota</taxon>
        <taxon>Metazoa</taxon>
        <taxon>Porifera</taxon>
        <taxon>Demospongiae</taxon>
        <taxon>Heteroscleromorpha</taxon>
        <taxon>Haplosclerida</taxon>
        <taxon>Niphatidae</taxon>
        <taxon>Amphimedon</taxon>
    </lineage>
</organism>
<dbReference type="PANTHER" id="PTHR46579">
    <property type="entry name" value="F5/8 TYPE C DOMAIN-CONTAINING PROTEIN-RELATED"/>
    <property type="match status" value="1"/>
</dbReference>
<dbReference type="eggNOG" id="ENOG502SRVS">
    <property type="taxonomic scope" value="Eukaryota"/>
</dbReference>
<dbReference type="AlphaFoldDB" id="A0A1X7UEQ4"/>
<dbReference type="InParanoid" id="A0A1X7UEQ4"/>